<comment type="caution">
    <text evidence="4">The sequence shown here is derived from an EMBL/GenBank/DDBJ whole genome shotgun (WGS) entry which is preliminary data.</text>
</comment>
<keyword evidence="5" id="KW-1185">Reference proteome</keyword>
<dbReference type="InterPro" id="IPR045759">
    <property type="entry name" value="Ap4A_phos1/2_N"/>
</dbReference>
<dbReference type="GO" id="GO:0009117">
    <property type="term" value="P:nucleotide metabolic process"/>
    <property type="evidence" value="ECO:0007669"/>
    <property type="project" value="InterPro"/>
</dbReference>
<dbReference type="AlphaFoldDB" id="A0A507QM65"/>
<evidence type="ECO:0000313" key="5">
    <source>
        <dbReference type="Proteomes" id="UP000319663"/>
    </source>
</evidence>
<feature type="domain" description="ATP adenylyltransferase C-terminal" evidence="2">
    <location>
        <begin position="241"/>
        <end position="380"/>
    </location>
</feature>
<feature type="domain" description="Ap4A phosphorylase 1/2 N-terminal" evidence="3">
    <location>
        <begin position="73"/>
        <end position="199"/>
    </location>
</feature>
<dbReference type="STRING" id="5098.A0A507QM65"/>
<dbReference type="PANTHER" id="PTHR38420">
    <property type="entry name" value="AP-4-A PHOSPHORYLASE II"/>
    <property type="match status" value="1"/>
</dbReference>
<dbReference type="GO" id="GO:0003877">
    <property type="term" value="F:ATP:ADP adenylyltransferase activity"/>
    <property type="evidence" value="ECO:0007669"/>
    <property type="project" value="InterPro"/>
</dbReference>
<reference evidence="4 5" key="1">
    <citation type="submission" date="2019-06" db="EMBL/GenBank/DDBJ databases">
        <title>Wine fermentation using esterase from Monascus purpureus.</title>
        <authorList>
            <person name="Geng C."/>
            <person name="Zhang Y."/>
        </authorList>
    </citation>
    <scope>NUCLEOTIDE SEQUENCE [LARGE SCALE GENOMIC DNA]</scope>
    <source>
        <strain evidence="4">HQ1</strain>
    </source>
</reference>
<evidence type="ECO:0000259" key="2">
    <source>
        <dbReference type="Pfam" id="PF09830"/>
    </source>
</evidence>
<feature type="region of interest" description="Disordered" evidence="1">
    <location>
        <begin position="55"/>
        <end position="98"/>
    </location>
</feature>
<evidence type="ECO:0000259" key="3">
    <source>
        <dbReference type="Pfam" id="PF19327"/>
    </source>
</evidence>
<evidence type="ECO:0000256" key="1">
    <source>
        <dbReference type="SAM" id="MobiDB-lite"/>
    </source>
</evidence>
<dbReference type="GO" id="GO:0005524">
    <property type="term" value="F:ATP binding"/>
    <property type="evidence" value="ECO:0007669"/>
    <property type="project" value="InterPro"/>
</dbReference>
<dbReference type="Pfam" id="PF09830">
    <property type="entry name" value="ATP_transf"/>
    <property type="match status" value="1"/>
</dbReference>
<dbReference type="InterPro" id="IPR036265">
    <property type="entry name" value="HIT-like_sf"/>
</dbReference>
<dbReference type="InterPro" id="IPR043171">
    <property type="entry name" value="Ap4A_phos1/2-like"/>
</dbReference>
<dbReference type="PANTHER" id="PTHR38420:SF3">
    <property type="entry name" value="5',5'''-P-1,P-4-TETRAPHOSPHATE PHOSPHORYLASE 2"/>
    <property type="match status" value="1"/>
</dbReference>
<organism evidence="4 5">
    <name type="scientific">Monascus purpureus</name>
    <name type="common">Red mold</name>
    <name type="synonym">Monascus anka</name>
    <dbReference type="NCBI Taxonomy" id="5098"/>
    <lineage>
        <taxon>Eukaryota</taxon>
        <taxon>Fungi</taxon>
        <taxon>Dikarya</taxon>
        <taxon>Ascomycota</taxon>
        <taxon>Pezizomycotina</taxon>
        <taxon>Eurotiomycetes</taxon>
        <taxon>Eurotiomycetidae</taxon>
        <taxon>Eurotiales</taxon>
        <taxon>Aspergillaceae</taxon>
        <taxon>Monascus</taxon>
    </lineage>
</organism>
<feature type="compositionally biased region" description="Basic and acidic residues" evidence="1">
    <location>
        <begin position="75"/>
        <end position="91"/>
    </location>
</feature>
<gene>
    <name evidence="4" type="primary">APA2</name>
    <name evidence="4" type="ORF">MPDQ_001604</name>
</gene>
<dbReference type="EMBL" id="VIFY01000144">
    <property type="protein sequence ID" value="TQB69609.1"/>
    <property type="molecule type" value="Genomic_DNA"/>
</dbReference>
<dbReference type="SUPFAM" id="SSF54197">
    <property type="entry name" value="HIT-like"/>
    <property type="match status" value="1"/>
</dbReference>
<name>A0A507QM65_MONPU</name>
<accession>A0A507QM65</accession>
<protein>
    <submittedName>
        <fullName evidence="4">Bifunctional AP-4-A phosphorylase/ADP sulfurylase</fullName>
    </submittedName>
</protein>
<dbReference type="InterPro" id="IPR009163">
    <property type="entry name" value="Ap4A_phos1/2"/>
</dbReference>
<dbReference type="InterPro" id="IPR019200">
    <property type="entry name" value="ATP_adenylylTrfase_C"/>
</dbReference>
<evidence type="ECO:0000313" key="4">
    <source>
        <dbReference type="EMBL" id="TQB69609.1"/>
    </source>
</evidence>
<dbReference type="OrthoDB" id="10267950at2759"/>
<dbReference type="Pfam" id="PF19327">
    <property type="entry name" value="Ap4A_phos_N"/>
    <property type="match status" value="1"/>
</dbReference>
<proteinExistence type="predicted"/>
<sequence>MQLGLSENLSSLVSRRFTAAKEAGHLIFSSTQLAIIQASGIPYQLRYCPSLAKKPIPASSSTSTEPGTAAEISDIDGKDQEQEQEKQKPSKPDPFTNPSEELLIAQIPASNPTHTLVLNKYPVIRNHFILATKEWRSQDHLLEKEDLSAAYACLKAWEDGNDQSQSQSRPKKRLFSFYNSGKESGASQPHRHLQFLPVEDMRVGGDVSGFWEPLIDGVPCSSSSTMTTTSTPSKTDFKYIPHIPFAHFALPLPPNPSAETLHSIYLSLYKAAVAVTKSVSSSTDQEENYDTTTIATEGPIAIGYNLAMTVSTMLICPRKSDRAVIPVAREVEGQGAETGVVSVNGTVLAGTLMVKAESEWDLLREDPQVLTDVLVTVGYPRQWSSL</sequence>
<dbReference type="Gene3D" id="3.30.428.70">
    <property type="match status" value="1"/>
</dbReference>
<dbReference type="Proteomes" id="UP000319663">
    <property type="component" value="Unassembled WGS sequence"/>
</dbReference>